<dbReference type="InterPro" id="IPR038739">
    <property type="entry name" value="ARMC8/Vid28"/>
</dbReference>
<gene>
    <name evidence="7" type="ORF">DFL_000195</name>
</gene>
<organism evidence="7 8">
    <name type="scientific">Arthrobotrys flagrans</name>
    <name type="common">Nematode-trapping fungus</name>
    <name type="synonym">Trichothecium flagrans</name>
    <dbReference type="NCBI Taxonomy" id="97331"/>
    <lineage>
        <taxon>Eukaryota</taxon>
        <taxon>Fungi</taxon>
        <taxon>Dikarya</taxon>
        <taxon>Ascomycota</taxon>
        <taxon>Pezizomycotina</taxon>
        <taxon>Orbiliomycetes</taxon>
        <taxon>Orbiliales</taxon>
        <taxon>Orbiliaceae</taxon>
        <taxon>Arthrobotrys</taxon>
    </lineage>
</organism>
<evidence type="ECO:0000256" key="5">
    <source>
        <dbReference type="ARBA" id="ARBA00023242"/>
    </source>
</evidence>
<evidence type="ECO:0000256" key="4">
    <source>
        <dbReference type="ARBA" id="ARBA00022737"/>
    </source>
</evidence>
<dbReference type="AlphaFoldDB" id="A0A437AEC7"/>
<comment type="subcellular location">
    <subcellularLocation>
        <location evidence="2">Cytoplasm</location>
    </subcellularLocation>
    <subcellularLocation>
        <location evidence="1">Nucleus</location>
    </subcellularLocation>
</comment>
<dbReference type="EMBL" id="SAEB01000001">
    <property type="protein sequence ID" value="RVD89177.1"/>
    <property type="molecule type" value="Genomic_DNA"/>
</dbReference>
<dbReference type="RefSeq" id="XP_067494721.1">
    <property type="nucleotide sequence ID" value="XM_067630659.1"/>
</dbReference>
<keyword evidence="3" id="KW-0963">Cytoplasm</keyword>
<dbReference type="GO" id="GO:0043161">
    <property type="term" value="P:proteasome-mediated ubiquitin-dependent protein catabolic process"/>
    <property type="evidence" value="ECO:0007669"/>
    <property type="project" value="TreeGrafter"/>
</dbReference>
<dbReference type="STRING" id="97331.A0A437AEC7"/>
<name>A0A437AEC7_ARTFL</name>
<feature type="compositionally biased region" description="Polar residues" evidence="6">
    <location>
        <begin position="356"/>
        <end position="370"/>
    </location>
</feature>
<accession>A0A437AEC7</accession>
<comment type="caution">
    <text evidence="7">The sequence shown here is derived from an EMBL/GenBank/DDBJ whole genome shotgun (WGS) entry which is preliminary data.</text>
</comment>
<dbReference type="Gene3D" id="1.25.10.10">
    <property type="entry name" value="Leucine-rich Repeat Variant"/>
    <property type="match status" value="2"/>
</dbReference>
<dbReference type="GO" id="GO:0005634">
    <property type="term" value="C:nucleus"/>
    <property type="evidence" value="ECO:0007669"/>
    <property type="project" value="UniProtKB-SubCell"/>
</dbReference>
<dbReference type="PANTHER" id="PTHR15651">
    <property type="entry name" value="ARMADILLO REPEAT-CONTAINING PROTEIN 8"/>
    <property type="match status" value="1"/>
</dbReference>
<feature type="compositionally biased region" description="Basic and acidic residues" evidence="6">
    <location>
        <begin position="310"/>
        <end position="325"/>
    </location>
</feature>
<feature type="compositionally biased region" description="Basic and acidic residues" evidence="6">
    <location>
        <begin position="1013"/>
        <end position="1023"/>
    </location>
</feature>
<dbReference type="GO" id="GO:0005737">
    <property type="term" value="C:cytoplasm"/>
    <property type="evidence" value="ECO:0007669"/>
    <property type="project" value="UniProtKB-SubCell"/>
</dbReference>
<evidence type="ECO:0000256" key="3">
    <source>
        <dbReference type="ARBA" id="ARBA00022490"/>
    </source>
</evidence>
<sequence>MALCSHLSSSQVLEAIWAPLTRQETLHALKHIILGHHEQKLEYVQAGLVDLLLQILEDEPGYRQTRTKKTPVVETDVIIILGSLARGGSVFLTTSQLERLIPLLLDLLESHTSYISLLEASLRTLNCILSLPIASQSPEIVSIVQHHPSTLRSISNVLHNSSSGRDLAAYQATLLIPKTCTTADNRWQESIVESGIFAALIKRLSALVYTVQTSRPGKGTGLLRVGAKANTDRSPLSKSSSTISLRYRQNSGRNSEKISTGERLSMPPASHVSALLGTIAFIIRGSKFRADQCLFASCITNILGEEAPLEAHRPPPMWRDSKLSDDAQGGSQSGGYHYAGQDFPPLSPSSERHPQNRSSSSGNALQSSHSATEHSLEHERIKAPQISELRFVGERDDDPESPLIQWLISYIRHEEDSLARLTAISLLTDFVKAGCVSKRRVKKLGFLIVPMLVRYLDEIDTSTVAITKVYEQGFQAQEMEWSIREQAPAILATLLTDHQRLQTAAVEAGAIKRLTGMLKRAFDAIPGSDDNEGLESHESLWREKVRAHQIKVREGTLRALAAIALFEDDHRKRIIESGALGFVVGSLTPERTAEPMETGDDSDLVMSGTQDPVPSGAQLPTISENDAGSSFTVPETSRTGNPISVLIAATNVVRSLSRSVNVLSTSLIDWHVSEPLFSLLSHQSIQVRIAATAALCNLVMEFSPLRKKLEEKGIVKALGNFVKPDSGNVCAYDRHGNSIGEFDPEKESLRLNAIWALKHLVLRQDETVILSCLSAFGTTWLLEQLAIEDHASDNDTGSALEDNLDEGRQILKSQSDLFSPKVIDRLVLNYTTPKPDGLRRTALVEFQEQALDFFRNIMAGPNASSTFRHILRETQNLKVPTTPIQYNDKNPSLSLAETPINHRTPFYDVLTEKLKSKPGEKIALAIIYVLVHIGACAEHRATLIEQSSLFHELIKLFELQVDQIRIGLSWLAINLTWKENGVNSPDFTRRVQKLREYRYVHMLEWLKSGGAGESDHGNRRDSSSRGFGEAAVDTEEVPIVRNSDGEIVRTGPPSVNMSLDLRERCRQALAQINDV</sequence>
<dbReference type="OrthoDB" id="5559898at2759"/>
<keyword evidence="5" id="KW-0539">Nucleus</keyword>
<evidence type="ECO:0000256" key="6">
    <source>
        <dbReference type="SAM" id="MobiDB-lite"/>
    </source>
</evidence>
<dbReference type="InterPro" id="IPR011989">
    <property type="entry name" value="ARM-like"/>
</dbReference>
<proteinExistence type="predicted"/>
<dbReference type="GO" id="GO:0034657">
    <property type="term" value="C:GID complex"/>
    <property type="evidence" value="ECO:0007669"/>
    <property type="project" value="TreeGrafter"/>
</dbReference>
<evidence type="ECO:0000256" key="2">
    <source>
        <dbReference type="ARBA" id="ARBA00004496"/>
    </source>
</evidence>
<keyword evidence="4" id="KW-0677">Repeat</keyword>
<dbReference type="PANTHER" id="PTHR15651:SF7">
    <property type="entry name" value="ARMADILLO REPEAT-CONTAINING PROTEIN 8"/>
    <property type="match status" value="1"/>
</dbReference>
<evidence type="ECO:0000256" key="1">
    <source>
        <dbReference type="ARBA" id="ARBA00004123"/>
    </source>
</evidence>
<feature type="region of interest" description="Disordered" evidence="6">
    <location>
        <begin position="1011"/>
        <end position="1030"/>
    </location>
</feature>
<keyword evidence="8" id="KW-1185">Reference proteome</keyword>
<evidence type="ECO:0008006" key="9">
    <source>
        <dbReference type="Google" id="ProtNLM"/>
    </source>
</evidence>
<feature type="region of interest" description="Disordered" evidence="6">
    <location>
        <begin position="231"/>
        <end position="264"/>
    </location>
</feature>
<dbReference type="Proteomes" id="UP000283090">
    <property type="component" value="Unassembled WGS sequence"/>
</dbReference>
<dbReference type="GeneID" id="93582506"/>
<dbReference type="SUPFAM" id="SSF48371">
    <property type="entry name" value="ARM repeat"/>
    <property type="match status" value="2"/>
</dbReference>
<feature type="compositionally biased region" description="Low complexity" evidence="6">
    <location>
        <begin position="234"/>
        <end position="244"/>
    </location>
</feature>
<feature type="region of interest" description="Disordered" evidence="6">
    <location>
        <begin position="310"/>
        <end position="379"/>
    </location>
</feature>
<evidence type="ECO:0000313" key="7">
    <source>
        <dbReference type="EMBL" id="RVD89177.1"/>
    </source>
</evidence>
<dbReference type="VEuPathDB" id="FungiDB:DFL_000195"/>
<evidence type="ECO:0000313" key="8">
    <source>
        <dbReference type="Proteomes" id="UP000283090"/>
    </source>
</evidence>
<dbReference type="InterPro" id="IPR016024">
    <property type="entry name" value="ARM-type_fold"/>
</dbReference>
<reference evidence="7 8" key="1">
    <citation type="submission" date="2019-01" db="EMBL/GenBank/DDBJ databases">
        <title>Intercellular communication is required for trap formation in the nematode-trapping fungus Duddingtonia flagrans.</title>
        <authorList>
            <person name="Youssar L."/>
            <person name="Wernet V."/>
            <person name="Hensel N."/>
            <person name="Hildebrandt H.-G."/>
            <person name="Fischer R."/>
        </authorList>
    </citation>
    <scope>NUCLEOTIDE SEQUENCE [LARGE SCALE GENOMIC DNA]</scope>
    <source>
        <strain evidence="7 8">CBS H-5679</strain>
    </source>
</reference>
<protein>
    <recommendedName>
        <fullName evidence="9">Armadillo repeat-containing protein 8</fullName>
    </recommendedName>
</protein>